<evidence type="ECO:0008006" key="5">
    <source>
        <dbReference type="Google" id="ProtNLM"/>
    </source>
</evidence>
<keyword evidence="2" id="KW-0732">Signal</keyword>
<name>A0A2S9K501_9BURK</name>
<accession>A0A2S9K501</accession>
<proteinExistence type="predicted"/>
<evidence type="ECO:0000256" key="1">
    <source>
        <dbReference type="SAM" id="MobiDB-lite"/>
    </source>
</evidence>
<dbReference type="OrthoDB" id="8688876at2"/>
<organism evidence="3 4">
    <name type="scientific">Malikia granosa</name>
    <dbReference type="NCBI Taxonomy" id="263067"/>
    <lineage>
        <taxon>Bacteria</taxon>
        <taxon>Pseudomonadati</taxon>
        <taxon>Pseudomonadota</taxon>
        <taxon>Betaproteobacteria</taxon>
        <taxon>Burkholderiales</taxon>
        <taxon>Comamonadaceae</taxon>
        <taxon>Malikia</taxon>
    </lineage>
</organism>
<protein>
    <recommendedName>
        <fullName evidence="5">DUF2782 domain-containing protein</fullName>
    </recommendedName>
</protein>
<gene>
    <name evidence="3" type="ORF">C6P64_08175</name>
</gene>
<dbReference type="EMBL" id="PVLQ01000027">
    <property type="protein sequence ID" value="PRD65546.1"/>
    <property type="molecule type" value="Genomic_DNA"/>
</dbReference>
<feature type="chain" id="PRO_5015461850" description="DUF2782 domain-containing protein" evidence="2">
    <location>
        <begin position="25"/>
        <end position="108"/>
    </location>
</feature>
<feature type="signal peptide" evidence="2">
    <location>
        <begin position="1"/>
        <end position="24"/>
    </location>
</feature>
<feature type="region of interest" description="Disordered" evidence="1">
    <location>
        <begin position="46"/>
        <end position="108"/>
    </location>
</feature>
<dbReference type="RefSeq" id="WP_105748071.1">
    <property type="nucleotide sequence ID" value="NZ_PVLQ01000027.1"/>
</dbReference>
<dbReference type="AlphaFoldDB" id="A0A2S9K501"/>
<dbReference type="Proteomes" id="UP000238589">
    <property type="component" value="Unassembled WGS sequence"/>
</dbReference>
<reference evidence="3 4" key="1">
    <citation type="submission" date="2018-03" db="EMBL/GenBank/DDBJ databases">
        <title>Comparative genomics illustrates the genes involved in a hyperalkaliphilic mechanisms of Serpentinomonas isolated from highly-alkaline calcium-rich serpentinized springs.</title>
        <authorList>
            <person name="Suzuki S."/>
            <person name="Ishii S."/>
            <person name="Walworth N."/>
            <person name="Bird L."/>
            <person name="Kuenen J.G."/>
            <person name="Nealson K.H."/>
        </authorList>
    </citation>
    <scope>NUCLEOTIDE SEQUENCE [LARGE SCALE GENOMIC DNA]</scope>
    <source>
        <strain evidence="3 4">P1</strain>
    </source>
</reference>
<evidence type="ECO:0000313" key="4">
    <source>
        <dbReference type="Proteomes" id="UP000238589"/>
    </source>
</evidence>
<keyword evidence="4" id="KW-1185">Reference proteome</keyword>
<evidence type="ECO:0000256" key="2">
    <source>
        <dbReference type="SAM" id="SignalP"/>
    </source>
</evidence>
<feature type="compositionally biased region" description="Basic and acidic residues" evidence="1">
    <location>
        <begin position="46"/>
        <end position="72"/>
    </location>
</feature>
<evidence type="ECO:0000313" key="3">
    <source>
        <dbReference type="EMBL" id="PRD65546.1"/>
    </source>
</evidence>
<sequence length="108" mass="11788">MHRSTARSPFIALLLSALAGAASAQPVTMPSRLTQDEGKAVIEQKAESITHEDAGSRIDELRVGGQTRRIEVQTKSTLPPYQVQPLDASPLDQSERSAGKSSWRLMKF</sequence>
<comment type="caution">
    <text evidence="3">The sequence shown here is derived from an EMBL/GenBank/DDBJ whole genome shotgun (WGS) entry which is preliminary data.</text>
</comment>